<dbReference type="AlphaFoldDB" id="A0AAD6JEB1"/>
<dbReference type="SUPFAM" id="SSF47576">
    <property type="entry name" value="Calponin-homology domain, CH-domain"/>
    <property type="match status" value="1"/>
</dbReference>
<evidence type="ECO:0000313" key="2">
    <source>
        <dbReference type="Proteomes" id="UP001162972"/>
    </source>
</evidence>
<dbReference type="Gene3D" id="1.10.418.10">
    <property type="entry name" value="Calponin-like domain"/>
    <property type="match status" value="1"/>
</dbReference>
<name>A0AAD6JEB1_9ROSI</name>
<keyword evidence="2" id="KW-1185">Reference proteome</keyword>
<comment type="caution">
    <text evidence="1">The sequence shown here is derived from an EMBL/GenBank/DDBJ whole genome shotgun (WGS) entry which is preliminary data.</text>
</comment>
<evidence type="ECO:0000313" key="1">
    <source>
        <dbReference type="EMBL" id="KAJ6403506.1"/>
    </source>
</evidence>
<gene>
    <name evidence="1" type="ORF">OIU84_015419</name>
</gene>
<sequence>MKAKIPTRPLGLLSRIIDELAVNIRTHGIGCAVVNIRTQDLVEGRPHLLLGLISLIIKVILRIFVRIWRIDSSVIPVRIIAHTKENVVKKQDLTCDEMEAEREEDTSFEKLDKKHFVKG</sequence>
<dbReference type="InterPro" id="IPR001589">
    <property type="entry name" value="Actinin_actin-bd_CS"/>
</dbReference>
<reference evidence="1 2" key="1">
    <citation type="journal article" date="2023" name="Int. J. Mol. Sci.">
        <title>De Novo Assembly and Annotation of 11 Diverse Shrub Willow (Salix) Genomes Reveals Novel Gene Organization in Sex-Linked Regions.</title>
        <authorList>
            <person name="Hyden B."/>
            <person name="Feng K."/>
            <person name="Yates T.B."/>
            <person name="Jawdy S."/>
            <person name="Cereghino C."/>
            <person name="Smart L.B."/>
            <person name="Muchero W."/>
        </authorList>
    </citation>
    <scope>NUCLEOTIDE SEQUENCE [LARGE SCALE GENOMIC DNA]</scope>
    <source>
        <tissue evidence="1">Shoot tip</tissue>
    </source>
</reference>
<dbReference type="Proteomes" id="UP001162972">
    <property type="component" value="Chromosome 4"/>
</dbReference>
<accession>A0AAD6JEB1</accession>
<proteinExistence type="predicted"/>
<organism evidence="1 2">
    <name type="scientific">Salix udensis</name>
    <dbReference type="NCBI Taxonomy" id="889485"/>
    <lineage>
        <taxon>Eukaryota</taxon>
        <taxon>Viridiplantae</taxon>
        <taxon>Streptophyta</taxon>
        <taxon>Embryophyta</taxon>
        <taxon>Tracheophyta</taxon>
        <taxon>Spermatophyta</taxon>
        <taxon>Magnoliopsida</taxon>
        <taxon>eudicotyledons</taxon>
        <taxon>Gunneridae</taxon>
        <taxon>Pentapetalae</taxon>
        <taxon>rosids</taxon>
        <taxon>fabids</taxon>
        <taxon>Malpighiales</taxon>
        <taxon>Salicaceae</taxon>
        <taxon>Saliceae</taxon>
        <taxon>Salix</taxon>
    </lineage>
</organism>
<dbReference type="InterPro" id="IPR036872">
    <property type="entry name" value="CH_dom_sf"/>
</dbReference>
<dbReference type="PROSITE" id="PS00020">
    <property type="entry name" value="ACTININ_2"/>
    <property type="match status" value="1"/>
</dbReference>
<dbReference type="EMBL" id="JAPFFJ010000018">
    <property type="protein sequence ID" value="KAJ6403506.1"/>
    <property type="molecule type" value="Genomic_DNA"/>
</dbReference>
<protein>
    <submittedName>
        <fullName evidence="1">Uncharacterized protein</fullName>
    </submittedName>
</protein>